<evidence type="ECO:0000259" key="5">
    <source>
        <dbReference type="PROSITE" id="PS50076"/>
    </source>
</evidence>
<dbReference type="InterPro" id="IPR055225">
    <property type="entry name" value="DNAJC11-like_beta-barrel"/>
</dbReference>
<keyword evidence="2" id="KW-0472">Membrane</keyword>
<dbReference type="PANTHER" id="PTHR44157:SF1">
    <property type="entry name" value="DNAJ HOMOLOG SUBFAMILY C MEMBER 11"/>
    <property type="match status" value="1"/>
</dbReference>
<feature type="compositionally biased region" description="Acidic residues" evidence="4">
    <location>
        <begin position="17"/>
        <end position="26"/>
    </location>
</feature>
<keyword evidence="3" id="KW-0143">Chaperone</keyword>
<dbReference type="InterPro" id="IPR018253">
    <property type="entry name" value="DnaJ_domain_CS"/>
</dbReference>
<dbReference type="InterPro" id="IPR024586">
    <property type="entry name" value="DnaJ-like_C11_C"/>
</dbReference>
<dbReference type="GO" id="GO:0016020">
    <property type="term" value="C:membrane"/>
    <property type="evidence" value="ECO:0007669"/>
    <property type="project" value="UniProtKB-SubCell"/>
</dbReference>
<dbReference type="GO" id="GO:0005739">
    <property type="term" value="C:mitochondrion"/>
    <property type="evidence" value="ECO:0007669"/>
    <property type="project" value="GOC"/>
</dbReference>
<dbReference type="Pfam" id="PF11875">
    <property type="entry name" value="DnaJ-like_C11_C"/>
    <property type="match status" value="1"/>
</dbReference>
<proteinExistence type="predicted"/>
<dbReference type="GO" id="GO:0042407">
    <property type="term" value="P:cristae formation"/>
    <property type="evidence" value="ECO:0007669"/>
    <property type="project" value="TreeGrafter"/>
</dbReference>
<evidence type="ECO:0000313" key="6">
    <source>
        <dbReference type="EMBL" id="KAF0472895.1"/>
    </source>
</evidence>
<feature type="domain" description="J" evidence="5">
    <location>
        <begin position="35"/>
        <end position="103"/>
    </location>
</feature>
<name>A0A8H4AB94_GIGMA</name>
<dbReference type="InterPro" id="IPR036869">
    <property type="entry name" value="J_dom_sf"/>
</dbReference>
<dbReference type="Gene3D" id="1.10.287.110">
    <property type="entry name" value="DnaJ domain"/>
    <property type="match status" value="1"/>
</dbReference>
<dbReference type="PANTHER" id="PTHR44157">
    <property type="entry name" value="DNAJ HOMOLOG SUBFAMILY C MEMBER 11"/>
    <property type="match status" value="1"/>
</dbReference>
<comment type="caution">
    <text evidence="6">The sequence shown here is derived from an EMBL/GenBank/DDBJ whole genome shotgun (WGS) entry which is preliminary data.</text>
</comment>
<dbReference type="CDD" id="cd06257">
    <property type="entry name" value="DnaJ"/>
    <property type="match status" value="1"/>
</dbReference>
<dbReference type="SMART" id="SM00271">
    <property type="entry name" value="DnaJ"/>
    <property type="match status" value="1"/>
</dbReference>
<dbReference type="Pfam" id="PF00226">
    <property type="entry name" value="DnaJ"/>
    <property type="match status" value="1"/>
</dbReference>
<dbReference type="SUPFAM" id="SSF46565">
    <property type="entry name" value="Chaperone J-domain"/>
    <property type="match status" value="1"/>
</dbReference>
<protein>
    <submittedName>
        <fullName evidence="6">DnaJ-domain-containing protein</fullName>
    </submittedName>
</protein>
<organism evidence="6 7">
    <name type="scientific">Gigaspora margarita</name>
    <dbReference type="NCBI Taxonomy" id="4874"/>
    <lineage>
        <taxon>Eukaryota</taxon>
        <taxon>Fungi</taxon>
        <taxon>Fungi incertae sedis</taxon>
        <taxon>Mucoromycota</taxon>
        <taxon>Glomeromycotina</taxon>
        <taxon>Glomeromycetes</taxon>
        <taxon>Diversisporales</taxon>
        <taxon>Gigasporaceae</taxon>
        <taxon>Gigaspora</taxon>
    </lineage>
</organism>
<feature type="region of interest" description="Disordered" evidence="4">
    <location>
        <begin position="1"/>
        <end position="28"/>
    </location>
</feature>
<dbReference type="InterPro" id="IPR052243">
    <property type="entry name" value="Mito_inner_membrane_organizer"/>
</dbReference>
<evidence type="ECO:0000256" key="3">
    <source>
        <dbReference type="ARBA" id="ARBA00023186"/>
    </source>
</evidence>
<dbReference type="PROSITE" id="PS00636">
    <property type="entry name" value="DNAJ_1"/>
    <property type="match status" value="1"/>
</dbReference>
<evidence type="ECO:0000313" key="7">
    <source>
        <dbReference type="Proteomes" id="UP000439903"/>
    </source>
</evidence>
<dbReference type="OrthoDB" id="10250354at2759"/>
<keyword evidence="7" id="KW-1185">Reference proteome</keyword>
<accession>A0A8H4AB94</accession>
<sequence length="599" mass="67622">MDSYEQNRSPTPPIDMFSEEFSEETQDSLNPPVIDLYGVLNVSKEATEEQIKEAYKRLCRTFHPDKHVDPENKRAAETKFQVIQRAYEVLTDPTKRTIYDMFGEEGLNTSWEVGTRLKTPQELREEFEKQAKLKKEHEVENLVKSKGDIQLSIDATQLFDPYDSVSYRRKNISSPSSIFENIEVTQLFLKHSFETQIKPQTQAFVVGQTIIRNGVGGGNIVGSIRHTFSPHFWAEVGSSVVQPRITTAKANYSFGSDGFFTVSAQSQTIISPPNLSFTAGRRLGENTSGYLSYKTGAWALGPWGQNDSYSRRERSSAAIGINSSMEKSGYGLEIQTSLTNSYISANYNRKLFDIYQIRAVTTLSTSSGLTAILLGERKVAENTKLAIAIEFGIPGGITFRCRLSRLGQRITIPIHVSSEYNFKIALWGTLLPVITIVAVEQTILGPRRKKKAAEKLAILRERHAEFISTRKREAEEAIRLLQPSVERKVEAEMTKDNGLIILEAWYGNFAHIKEASTENQYGDVFDVKIPIQALVFESQLIIPGGYSKSNIIGFYDPCMGERKQLKIKYHFQRKLHEVIVEDKVPLACPLRSHIVPNNR</sequence>
<dbReference type="AlphaFoldDB" id="A0A8H4AB94"/>
<evidence type="ECO:0000256" key="1">
    <source>
        <dbReference type="ARBA" id="ARBA00004370"/>
    </source>
</evidence>
<dbReference type="EMBL" id="WTPW01000872">
    <property type="protein sequence ID" value="KAF0472895.1"/>
    <property type="molecule type" value="Genomic_DNA"/>
</dbReference>
<evidence type="ECO:0000256" key="4">
    <source>
        <dbReference type="SAM" id="MobiDB-lite"/>
    </source>
</evidence>
<evidence type="ECO:0000256" key="2">
    <source>
        <dbReference type="ARBA" id="ARBA00023136"/>
    </source>
</evidence>
<dbReference type="PROSITE" id="PS50076">
    <property type="entry name" value="DNAJ_2"/>
    <property type="match status" value="1"/>
</dbReference>
<dbReference type="InterPro" id="IPR001623">
    <property type="entry name" value="DnaJ_domain"/>
</dbReference>
<dbReference type="Proteomes" id="UP000439903">
    <property type="component" value="Unassembled WGS sequence"/>
</dbReference>
<reference evidence="6 7" key="1">
    <citation type="journal article" date="2019" name="Environ. Microbiol.">
        <title>At the nexus of three kingdoms: the genome of the mycorrhizal fungus Gigaspora margarita provides insights into plant, endobacterial and fungal interactions.</title>
        <authorList>
            <person name="Venice F."/>
            <person name="Ghignone S."/>
            <person name="Salvioli di Fossalunga A."/>
            <person name="Amselem J."/>
            <person name="Novero M."/>
            <person name="Xianan X."/>
            <person name="Sedzielewska Toro K."/>
            <person name="Morin E."/>
            <person name="Lipzen A."/>
            <person name="Grigoriev I.V."/>
            <person name="Henrissat B."/>
            <person name="Martin F.M."/>
            <person name="Bonfante P."/>
        </authorList>
    </citation>
    <scope>NUCLEOTIDE SEQUENCE [LARGE SCALE GENOMIC DNA]</scope>
    <source>
        <strain evidence="6 7">BEG34</strain>
    </source>
</reference>
<dbReference type="Pfam" id="PF22774">
    <property type="entry name" value="DNAJC11_beta-barrel"/>
    <property type="match status" value="1"/>
</dbReference>
<comment type="subcellular location">
    <subcellularLocation>
        <location evidence="1">Membrane</location>
    </subcellularLocation>
</comment>
<dbReference type="PRINTS" id="PR00625">
    <property type="entry name" value="JDOMAIN"/>
</dbReference>
<gene>
    <name evidence="6" type="ORF">F8M41_024966</name>
</gene>